<evidence type="ECO:0000256" key="1">
    <source>
        <dbReference type="SAM" id="MobiDB-lite"/>
    </source>
</evidence>
<protein>
    <submittedName>
        <fullName evidence="3">Uncharacterized protein YukE/Flp pilus assembly pilin Flp</fullName>
    </submittedName>
</protein>
<evidence type="ECO:0000313" key="3">
    <source>
        <dbReference type="EMBL" id="MET4561551.1"/>
    </source>
</evidence>
<evidence type="ECO:0000313" key="4">
    <source>
        <dbReference type="Proteomes" id="UP001549363"/>
    </source>
</evidence>
<dbReference type="RefSeq" id="WP_354472078.1">
    <property type="nucleotide sequence ID" value="NZ_JBEPSB010000012.1"/>
</dbReference>
<keyword evidence="2" id="KW-0812">Transmembrane</keyword>
<keyword evidence="2" id="KW-0472">Membrane</keyword>
<comment type="caution">
    <text evidence="3">The sequence shown here is derived from an EMBL/GenBank/DDBJ whole genome shotgun (WGS) entry which is preliminary data.</text>
</comment>
<feature type="transmembrane region" description="Helical" evidence="2">
    <location>
        <begin position="353"/>
        <end position="371"/>
    </location>
</feature>
<dbReference type="EMBL" id="JBEPSB010000012">
    <property type="protein sequence ID" value="MET4561551.1"/>
    <property type="molecule type" value="Genomic_DNA"/>
</dbReference>
<reference evidence="3 4" key="1">
    <citation type="submission" date="2024-06" db="EMBL/GenBank/DDBJ databases">
        <title>Sorghum-associated microbial communities from plants grown in Nebraska, USA.</title>
        <authorList>
            <person name="Schachtman D."/>
        </authorList>
    </citation>
    <scope>NUCLEOTIDE SEQUENCE [LARGE SCALE GENOMIC DNA]</scope>
    <source>
        <strain evidence="3 4">736</strain>
    </source>
</reference>
<feature type="region of interest" description="Disordered" evidence="1">
    <location>
        <begin position="796"/>
        <end position="817"/>
    </location>
</feature>
<keyword evidence="4" id="KW-1185">Reference proteome</keyword>
<gene>
    <name evidence="3" type="ORF">ABIA69_002719</name>
</gene>
<keyword evidence="2" id="KW-1133">Transmembrane helix</keyword>
<organism evidence="3 4">
    <name type="scientific">Lysinibacillus parviboronicapiens</name>
    <dbReference type="NCBI Taxonomy" id="436516"/>
    <lineage>
        <taxon>Bacteria</taxon>
        <taxon>Bacillati</taxon>
        <taxon>Bacillota</taxon>
        <taxon>Bacilli</taxon>
        <taxon>Bacillales</taxon>
        <taxon>Bacillaceae</taxon>
        <taxon>Lysinibacillus</taxon>
    </lineage>
</organism>
<accession>A0ABV2PKU0</accession>
<feature type="compositionally biased region" description="Low complexity" evidence="1">
    <location>
        <begin position="796"/>
        <end position="814"/>
    </location>
</feature>
<evidence type="ECO:0000256" key="2">
    <source>
        <dbReference type="SAM" id="Phobius"/>
    </source>
</evidence>
<proteinExistence type="predicted"/>
<dbReference type="PANTHER" id="PTHR37813">
    <property type="entry name" value="FELS-2 PROPHAGE PROTEIN"/>
    <property type="match status" value="1"/>
</dbReference>
<feature type="transmembrane region" description="Helical" evidence="2">
    <location>
        <begin position="377"/>
        <end position="402"/>
    </location>
</feature>
<sequence length="856" mass="91154">MYDLKAVFSIQDKGTATIRRITQEMNKLNQVMKQVSGSSDSFNRAQRQVNSAVTNTSNVVNRNTSTVNNNTSAVINNVTQINRFSAASRSATSSIHSQSSALSGLKSTLMGVAGAYIGVQGASKAFDSVIGGAAKFEMAQVTLQAMFDDKALSDSYMKMMDKIAIDSPVLNSMDMVSGSKGLLALTKDLGTLEQSWKTIEKLNVLAPEAGVDGAVFAMKELASADVVSMAERFNIPKKFLHSIKGLTFAEQLDALDKMLAKMNITDKVVEEMGKTSIGQWNSLNERASTFMRAIGEEPNSKLGQVLFDINEAFGKLNTKKLAKQIGDVLGKGLQNVVNFTKKVWTMRDSIAKAAKVVGTFIGAFAGIVIIAKTITGIGAAIAFLTSPIGLVAGAITGLIYGFKTLYDNSEKFRDVINRIKTSVSELVSAFKTDGVNGLLTQLLPPGMASVLIAGLTKVSDFVTTFRQVMDGGLLTGILGRDKGAVAAAVGFANGIKSAFSKVSDFVITFKQVMAGGLLTGILDRDQGAVAKAVSLANGIKTAFTTVKEYISSKITELQPTFEKLGETFTNIKDIVTTALSTLWNVAGPILSTLWNALQILGDIVVIVFNNVILPAFQMATMAASVLWSVMGPILELLGAVLKVVGEVVLWLWDVAFKPFFSFLTSGMASISEKVMPVLNNIKSVFEKIGGAISTAAGYVKDFASKLGSVKIPGWVGKIGSGAMNFVSKMIPGNYHGLNSVPYDNYLTNLHKGEMVLTRQDADTYRSLFNNDGSFSGVSAVDGVSYEQASSGLTQNTYNSTSTTINGGTTNGKSTQSTPSISIAKLADSIVVREDADIDRIADGLVTKILERRGVTA</sequence>
<dbReference type="PANTHER" id="PTHR37813:SF1">
    <property type="entry name" value="FELS-2 PROPHAGE PROTEIN"/>
    <property type="match status" value="1"/>
</dbReference>
<name>A0ABV2PKU0_9BACI</name>
<dbReference type="Proteomes" id="UP001549363">
    <property type="component" value="Unassembled WGS sequence"/>
</dbReference>